<organism evidence="3 4">
    <name type="scientific">Candidatus Onthousia excrementipullorum</name>
    <dbReference type="NCBI Taxonomy" id="2840884"/>
    <lineage>
        <taxon>Bacteria</taxon>
        <taxon>Bacillati</taxon>
        <taxon>Bacillota</taxon>
        <taxon>Bacilli</taxon>
        <taxon>Candidatus Onthousia</taxon>
    </lineage>
</organism>
<name>A0A9D1J2P3_9FIRM</name>
<dbReference type="Proteomes" id="UP000824232">
    <property type="component" value="Unassembled WGS sequence"/>
</dbReference>
<dbReference type="SMART" id="SM00382">
    <property type="entry name" value="AAA"/>
    <property type="match status" value="1"/>
</dbReference>
<dbReference type="PANTHER" id="PTHR30050">
    <property type="entry name" value="CHROMOSOMAL REPLICATION INITIATOR PROTEIN DNAA"/>
    <property type="match status" value="1"/>
</dbReference>
<evidence type="ECO:0000313" key="3">
    <source>
        <dbReference type="EMBL" id="HIR58583.1"/>
    </source>
</evidence>
<dbReference type="SUPFAM" id="SSF52540">
    <property type="entry name" value="P-loop containing nucleoside triphosphate hydrolases"/>
    <property type="match status" value="1"/>
</dbReference>
<dbReference type="GO" id="GO:0006270">
    <property type="term" value="P:DNA replication initiation"/>
    <property type="evidence" value="ECO:0007669"/>
    <property type="project" value="TreeGrafter"/>
</dbReference>
<reference evidence="3" key="2">
    <citation type="journal article" date="2021" name="PeerJ">
        <title>Extensive microbial diversity within the chicken gut microbiome revealed by metagenomics and culture.</title>
        <authorList>
            <person name="Gilroy R."/>
            <person name="Ravi A."/>
            <person name="Getino M."/>
            <person name="Pursley I."/>
            <person name="Horton D.L."/>
            <person name="Alikhan N.F."/>
            <person name="Baker D."/>
            <person name="Gharbi K."/>
            <person name="Hall N."/>
            <person name="Watson M."/>
            <person name="Adriaenssens E.M."/>
            <person name="Foster-Nyarko E."/>
            <person name="Jarju S."/>
            <person name="Secka A."/>
            <person name="Antonio M."/>
            <person name="Oren A."/>
            <person name="Chaudhuri R.R."/>
            <person name="La Ragione R."/>
            <person name="Hildebrand F."/>
            <person name="Pallen M.J."/>
        </authorList>
    </citation>
    <scope>NUCLEOTIDE SEQUENCE</scope>
    <source>
        <strain evidence="3">CHK184-20233</strain>
    </source>
</reference>
<accession>A0A9D1J2P3</accession>
<reference evidence="3" key="1">
    <citation type="submission" date="2020-10" db="EMBL/GenBank/DDBJ databases">
        <authorList>
            <person name="Gilroy R."/>
        </authorList>
    </citation>
    <scope>NUCLEOTIDE SEQUENCE</scope>
    <source>
        <strain evidence="3">CHK184-20233</strain>
    </source>
</reference>
<dbReference type="InterPro" id="IPR020591">
    <property type="entry name" value="Chromosome_initiator_DnaA-like"/>
</dbReference>
<protein>
    <submittedName>
        <fullName evidence="3">ATP-binding protein</fullName>
    </submittedName>
</protein>
<dbReference type="AlphaFoldDB" id="A0A9D1J2P3"/>
<dbReference type="Gene3D" id="3.40.50.300">
    <property type="entry name" value="P-loop containing nucleotide triphosphate hydrolases"/>
    <property type="match status" value="1"/>
</dbReference>
<dbReference type="GO" id="GO:0005886">
    <property type="term" value="C:plasma membrane"/>
    <property type="evidence" value="ECO:0007669"/>
    <property type="project" value="TreeGrafter"/>
</dbReference>
<dbReference type="GO" id="GO:0005524">
    <property type="term" value="F:ATP binding"/>
    <property type="evidence" value="ECO:0007669"/>
    <property type="project" value="UniProtKB-KW"/>
</dbReference>
<dbReference type="PANTHER" id="PTHR30050:SF2">
    <property type="entry name" value="CHROMOSOMAL REPLICATION INITIATOR PROTEIN DNAA"/>
    <property type="match status" value="1"/>
</dbReference>
<keyword evidence="3" id="KW-0067">ATP-binding</keyword>
<dbReference type="InterPro" id="IPR003593">
    <property type="entry name" value="AAA+_ATPase"/>
</dbReference>
<dbReference type="InterPro" id="IPR027417">
    <property type="entry name" value="P-loop_NTPase"/>
</dbReference>
<dbReference type="InterPro" id="IPR013317">
    <property type="entry name" value="DnaA_dom"/>
</dbReference>
<sequence>MTLIKSNEKVRSNFNNKYTFDNFVIDEMNNKVAYEFALNVAQDPSKIYNPLFIYGENNAGKTHLLHAIGNYIIDNSNLKVLYISSEQFIYDFENSKKEDNSIFSNKFNDIDVLLFDDINYLSSNYEIQKEFFHIFNSLYANSKQIVLASNIAPKDLESFEERLKVRFFWGLIIKINSLNRNQL</sequence>
<feature type="domain" description="AAA+ ATPase" evidence="2">
    <location>
        <begin position="47"/>
        <end position="174"/>
    </location>
</feature>
<evidence type="ECO:0000259" key="2">
    <source>
        <dbReference type="SMART" id="SM00382"/>
    </source>
</evidence>
<keyword evidence="3" id="KW-0547">Nucleotide-binding</keyword>
<keyword evidence="1" id="KW-0235">DNA replication</keyword>
<proteinExistence type="inferred from homology"/>
<comment type="similarity">
    <text evidence="1">Belongs to the DnaA family.</text>
</comment>
<dbReference type="EMBL" id="DVHC01000012">
    <property type="protein sequence ID" value="HIR58583.1"/>
    <property type="molecule type" value="Genomic_DNA"/>
</dbReference>
<dbReference type="GO" id="GO:0003688">
    <property type="term" value="F:DNA replication origin binding"/>
    <property type="evidence" value="ECO:0007669"/>
    <property type="project" value="TreeGrafter"/>
</dbReference>
<gene>
    <name evidence="3" type="ORF">IAB38_00885</name>
</gene>
<evidence type="ECO:0000313" key="4">
    <source>
        <dbReference type="Proteomes" id="UP000824232"/>
    </source>
</evidence>
<dbReference type="PRINTS" id="PR00051">
    <property type="entry name" value="DNAA"/>
</dbReference>
<comment type="caution">
    <text evidence="3">The sequence shown here is derived from an EMBL/GenBank/DDBJ whole genome shotgun (WGS) entry which is preliminary data.</text>
</comment>
<dbReference type="CDD" id="cd00009">
    <property type="entry name" value="AAA"/>
    <property type="match status" value="1"/>
</dbReference>
<dbReference type="Pfam" id="PF00308">
    <property type="entry name" value="Bac_DnaA"/>
    <property type="match status" value="1"/>
</dbReference>
<evidence type="ECO:0000256" key="1">
    <source>
        <dbReference type="RuleBase" id="RU004227"/>
    </source>
</evidence>